<name>A0A9D3T2Z8_MEGAT</name>
<sequence>MRAAFIFSCLLATVCTAPVRTPAMRHIIRQIQAQQRPQPAASVSQEAMQDLARVKNMLEQYARMFPPLNVPAVQPQNPMLQIPPLVLPSGTPLETPPQDPLAAAKPPQVEPSQAEPPQVEPPQVAPDVVLKGDLPVQGDMTQAPEPGTQVLQPAAPTEQGPQAVPPVIVPLQPNPWAPQPGLQVLTPFQPNFPGVTPTDQPTPTGQLPQVFPSYGYFPFFPAQTGNQQFPAHGFPLFFPAAFPQPPAQPADTAQTTQPVQPVQPAQPGQPGQQQIPQIFYMMRQTMAGPFGSASSEELQGAGPMGGFGMFLPGFGGGLPTAGVGPVLPGGLPAGQGQGLDPALSGAPPTSPLAPTALPAGLENADTAAGPGDQSNRPVLGLTTPSASSRVAPPTVTAPQVFPDPTPSTGGTDTDLYP</sequence>
<dbReference type="Proteomes" id="UP001046870">
    <property type="component" value="Chromosome 20"/>
</dbReference>
<evidence type="ECO:0000256" key="1">
    <source>
        <dbReference type="SAM" id="MobiDB-lite"/>
    </source>
</evidence>
<dbReference type="OrthoDB" id="8965022at2759"/>
<keyword evidence="4" id="KW-1185">Reference proteome</keyword>
<reference evidence="3" key="1">
    <citation type="submission" date="2021-01" db="EMBL/GenBank/DDBJ databases">
        <authorList>
            <person name="Zahm M."/>
            <person name="Roques C."/>
            <person name="Cabau C."/>
            <person name="Klopp C."/>
            <person name="Donnadieu C."/>
            <person name="Jouanno E."/>
            <person name="Lampietro C."/>
            <person name="Louis A."/>
            <person name="Herpin A."/>
            <person name="Echchiki A."/>
            <person name="Berthelot C."/>
            <person name="Parey E."/>
            <person name="Roest-Crollius H."/>
            <person name="Braasch I."/>
            <person name="Postlethwait J."/>
            <person name="Bobe J."/>
            <person name="Montfort J."/>
            <person name="Bouchez O."/>
            <person name="Begum T."/>
            <person name="Mejri S."/>
            <person name="Adams A."/>
            <person name="Chen W.-J."/>
            <person name="Guiguen Y."/>
        </authorList>
    </citation>
    <scope>NUCLEOTIDE SEQUENCE</scope>
    <source>
        <strain evidence="3">YG-15Mar2019-1</strain>
        <tissue evidence="3">Brain</tissue>
    </source>
</reference>
<dbReference type="EMBL" id="JAFDVH010000020">
    <property type="protein sequence ID" value="KAG7458610.1"/>
    <property type="molecule type" value="Genomic_DNA"/>
</dbReference>
<evidence type="ECO:0000313" key="4">
    <source>
        <dbReference type="Proteomes" id="UP001046870"/>
    </source>
</evidence>
<feature type="signal peptide" evidence="2">
    <location>
        <begin position="1"/>
        <end position="16"/>
    </location>
</feature>
<dbReference type="AlphaFoldDB" id="A0A9D3T2Z8"/>
<organism evidence="3 4">
    <name type="scientific">Megalops atlanticus</name>
    <name type="common">Tarpon</name>
    <name type="synonym">Clupea gigantea</name>
    <dbReference type="NCBI Taxonomy" id="7932"/>
    <lineage>
        <taxon>Eukaryota</taxon>
        <taxon>Metazoa</taxon>
        <taxon>Chordata</taxon>
        <taxon>Craniata</taxon>
        <taxon>Vertebrata</taxon>
        <taxon>Euteleostomi</taxon>
        <taxon>Actinopterygii</taxon>
        <taxon>Neopterygii</taxon>
        <taxon>Teleostei</taxon>
        <taxon>Elopiformes</taxon>
        <taxon>Megalopidae</taxon>
        <taxon>Megalops</taxon>
    </lineage>
</organism>
<proteinExistence type="predicted"/>
<comment type="caution">
    <text evidence="3">The sequence shown here is derived from an EMBL/GenBank/DDBJ whole genome shotgun (WGS) entry which is preliminary data.</text>
</comment>
<feature type="chain" id="PRO_5038845566" description="Ameloblastin" evidence="2">
    <location>
        <begin position="17"/>
        <end position="417"/>
    </location>
</feature>
<feature type="compositionally biased region" description="Polar residues" evidence="1">
    <location>
        <begin position="372"/>
        <end position="388"/>
    </location>
</feature>
<evidence type="ECO:0000313" key="3">
    <source>
        <dbReference type="EMBL" id="KAG7458610.1"/>
    </source>
</evidence>
<accession>A0A9D3T2Z8</accession>
<feature type="region of interest" description="Disordered" evidence="1">
    <location>
        <begin position="243"/>
        <end position="272"/>
    </location>
</feature>
<evidence type="ECO:0008006" key="5">
    <source>
        <dbReference type="Google" id="ProtNLM"/>
    </source>
</evidence>
<feature type="region of interest" description="Disordered" evidence="1">
    <location>
        <begin position="83"/>
        <end position="125"/>
    </location>
</feature>
<feature type="compositionally biased region" description="Low complexity" evidence="1">
    <location>
        <begin position="338"/>
        <end position="361"/>
    </location>
</feature>
<feature type="compositionally biased region" description="Low complexity" evidence="1">
    <location>
        <begin position="106"/>
        <end position="117"/>
    </location>
</feature>
<feature type="region of interest" description="Disordered" evidence="1">
    <location>
        <begin position="328"/>
        <end position="417"/>
    </location>
</feature>
<protein>
    <recommendedName>
        <fullName evidence="5">Ameloblastin</fullName>
    </recommendedName>
</protein>
<feature type="compositionally biased region" description="Low complexity" evidence="1">
    <location>
        <begin position="249"/>
        <end position="272"/>
    </location>
</feature>
<evidence type="ECO:0000256" key="2">
    <source>
        <dbReference type="SAM" id="SignalP"/>
    </source>
</evidence>
<keyword evidence="2" id="KW-0732">Signal</keyword>
<gene>
    <name evidence="3" type="ORF">MATL_G00222300</name>
</gene>
<feature type="compositionally biased region" description="Low complexity" evidence="1">
    <location>
        <begin position="406"/>
        <end position="417"/>
    </location>
</feature>